<evidence type="ECO:0000256" key="4">
    <source>
        <dbReference type="ARBA" id="ARBA00023002"/>
    </source>
</evidence>
<dbReference type="InterPro" id="IPR042201">
    <property type="entry name" value="FH2_Formin_sf"/>
</dbReference>
<gene>
    <name evidence="9" type="ORF">EVOR1521_LOCUS22588</name>
</gene>
<dbReference type="Pfam" id="PF02181">
    <property type="entry name" value="FH2"/>
    <property type="match status" value="1"/>
</dbReference>
<evidence type="ECO:0000313" key="10">
    <source>
        <dbReference type="Proteomes" id="UP001178507"/>
    </source>
</evidence>
<dbReference type="SUPFAM" id="SSF101447">
    <property type="entry name" value="Formin homology 2 domain (FH2 domain)"/>
    <property type="match status" value="1"/>
</dbReference>
<dbReference type="PROSITE" id="PS51444">
    <property type="entry name" value="FH2"/>
    <property type="match status" value="1"/>
</dbReference>
<dbReference type="PANTHER" id="PTHR45725:SF1">
    <property type="entry name" value="DISHEVELLED ASSOCIATED ACTIVATOR OF MORPHOGENESIS, ISOFORM D"/>
    <property type="match status" value="1"/>
</dbReference>
<evidence type="ECO:0000259" key="7">
    <source>
        <dbReference type="PROSITE" id="PS51444"/>
    </source>
</evidence>
<evidence type="ECO:0000256" key="2">
    <source>
        <dbReference type="ARBA" id="ARBA00022723"/>
    </source>
</evidence>
<feature type="compositionally biased region" description="Basic and acidic residues" evidence="6">
    <location>
        <begin position="104"/>
        <end position="121"/>
    </location>
</feature>
<comment type="caution">
    <text evidence="9">The sequence shown here is derived from an EMBL/GenBank/DDBJ whole genome shotgun (WGS) entry which is preliminary data.</text>
</comment>
<dbReference type="EMBL" id="CAUJNA010003316">
    <property type="protein sequence ID" value="CAJ1398940.1"/>
    <property type="molecule type" value="Genomic_DNA"/>
</dbReference>
<dbReference type="GO" id="GO:0051213">
    <property type="term" value="F:dioxygenase activity"/>
    <property type="evidence" value="ECO:0007669"/>
    <property type="project" value="UniProtKB-KW"/>
</dbReference>
<comment type="cofactor">
    <cofactor evidence="1">
        <name>L-ascorbate</name>
        <dbReference type="ChEBI" id="CHEBI:38290"/>
    </cofactor>
</comment>
<dbReference type="InterPro" id="IPR015425">
    <property type="entry name" value="FH2_Formin"/>
</dbReference>
<feature type="domain" description="Fe2OG dioxygenase" evidence="8">
    <location>
        <begin position="802"/>
        <end position="920"/>
    </location>
</feature>
<feature type="domain" description="FH2" evidence="7">
    <location>
        <begin position="142"/>
        <end position="573"/>
    </location>
</feature>
<evidence type="ECO:0000256" key="5">
    <source>
        <dbReference type="ARBA" id="ARBA00023004"/>
    </source>
</evidence>
<evidence type="ECO:0000259" key="8">
    <source>
        <dbReference type="PROSITE" id="PS51471"/>
    </source>
</evidence>
<dbReference type="Gene3D" id="1.20.58.2220">
    <property type="entry name" value="Formin, FH2 domain"/>
    <property type="match status" value="1"/>
</dbReference>
<proteinExistence type="predicted"/>
<reference evidence="9" key="1">
    <citation type="submission" date="2023-08" db="EMBL/GenBank/DDBJ databases">
        <authorList>
            <person name="Chen Y."/>
            <person name="Shah S."/>
            <person name="Dougan E. K."/>
            <person name="Thang M."/>
            <person name="Chan C."/>
        </authorList>
    </citation>
    <scope>NUCLEOTIDE SEQUENCE</scope>
</reference>
<evidence type="ECO:0000256" key="3">
    <source>
        <dbReference type="ARBA" id="ARBA00022964"/>
    </source>
</evidence>
<dbReference type="InterPro" id="IPR051425">
    <property type="entry name" value="Formin_Homology"/>
</dbReference>
<dbReference type="Proteomes" id="UP001178507">
    <property type="component" value="Unassembled WGS sequence"/>
</dbReference>
<dbReference type="GO" id="GO:0031418">
    <property type="term" value="F:L-ascorbic acid binding"/>
    <property type="evidence" value="ECO:0007669"/>
    <property type="project" value="InterPro"/>
</dbReference>
<dbReference type="InterPro" id="IPR005123">
    <property type="entry name" value="Oxoglu/Fe-dep_dioxygenase_dom"/>
</dbReference>
<dbReference type="AlphaFoldDB" id="A0AA36J5I4"/>
<evidence type="ECO:0000313" key="9">
    <source>
        <dbReference type="EMBL" id="CAJ1398940.1"/>
    </source>
</evidence>
<accession>A0AA36J5I4</accession>
<keyword evidence="10" id="KW-1185">Reference proteome</keyword>
<feature type="region of interest" description="Disordered" evidence="6">
    <location>
        <begin position="104"/>
        <end position="148"/>
    </location>
</feature>
<evidence type="ECO:0000256" key="6">
    <source>
        <dbReference type="SAM" id="MobiDB-lite"/>
    </source>
</evidence>
<sequence length="926" mass="100717">MQVFDASLLNSRRPSQTRSYFSVPEKLKLESRPASRGQSRGLAARWRAAGAGAAFGRCPCCGAEASASTRVPSSAESATCASANDAGDTSAGAGVRRSLAKEFEEVSEKKEEEAPKVEVKAPAKGKGKGSPPPPPPRERSKAPSARPRRPYARWIEWRALAPEKLQHTVFEGLTGGPDFVDLNSLAAHFGASARLTPGQPPAQAQEVEILSQRRAQNMLIAFRRQPLSRELVAALESFDLEHLQLSTDALELLCGAMPTAEESKQLLAYRGDICKLRRLEQELLPLAKLSPCARQRLKLLLLHRRLREAKEELAAPLADLLAAYRQLTQSRAFRHVLLHLLRLGNALNGDIASGFSLECLPRLALCKSTAAPKLCLLHLLVAQLAAEDPASVSGFLAEVAQPAKLAASLPLGALAQEVGLLAQEALGAKQCLREAFPAFDLPKEFFIGDGEESPCTEHVTPGDVRQVLREVYTRVAKQAPLPLRRLAESAFQDTAELQARLADARDEAAAAMAFFAYENGAAASQNPLIDAKSTEFFQILKCFTEAFEQCVRTSGSSHESCEAQDLWKSPSLARQCHGGIAQSAEMEQENGPGWRPAELDLGFRTQDVASALAEAQGDEDEALAALKRKMVSQPAAEEEKKRRKGDLEVEGYSCRAQGSKLILHLPQVDMLGPVVGELRNGSLSLEVDEWVQELYHASVPREPCPVHFDAAGADKALAEQRPWLWENFANAREVAEAHGEMEELLRQKVLTTANSDTTGTQKARSDKVAFLELADEKPAVCLELLRRVEAAVSALSWSDGGPLLCPKFGMAAVYDGGGSYYAAHRDNEHTGHAERQWVNFRSLTAVIYVNPSGFESAEDGGQLRCHLGAELKDLTGATASKVQDISPRGGRAVLFPSRSVLHEVLPSFRRRFALSLWFVSPRAGQD</sequence>
<organism evidence="9 10">
    <name type="scientific">Effrenium voratum</name>
    <dbReference type="NCBI Taxonomy" id="2562239"/>
    <lineage>
        <taxon>Eukaryota</taxon>
        <taxon>Sar</taxon>
        <taxon>Alveolata</taxon>
        <taxon>Dinophyceae</taxon>
        <taxon>Suessiales</taxon>
        <taxon>Symbiodiniaceae</taxon>
        <taxon>Effrenium</taxon>
    </lineage>
</organism>
<keyword evidence="4" id="KW-0560">Oxidoreductase</keyword>
<dbReference type="InterPro" id="IPR044862">
    <property type="entry name" value="Pro_4_hyd_alph_FE2OG_OXY"/>
</dbReference>
<dbReference type="PANTHER" id="PTHR45725">
    <property type="entry name" value="FORMIN HOMOLOGY 2 FAMILY MEMBER"/>
    <property type="match status" value="1"/>
</dbReference>
<dbReference type="SMART" id="SM00702">
    <property type="entry name" value="P4Hc"/>
    <property type="match status" value="1"/>
</dbReference>
<dbReference type="GO" id="GO:0005506">
    <property type="term" value="F:iron ion binding"/>
    <property type="evidence" value="ECO:0007669"/>
    <property type="project" value="InterPro"/>
</dbReference>
<dbReference type="GO" id="GO:0016705">
    <property type="term" value="F:oxidoreductase activity, acting on paired donors, with incorporation or reduction of molecular oxygen"/>
    <property type="evidence" value="ECO:0007669"/>
    <property type="project" value="InterPro"/>
</dbReference>
<evidence type="ECO:0000256" key="1">
    <source>
        <dbReference type="ARBA" id="ARBA00001961"/>
    </source>
</evidence>
<feature type="compositionally biased region" description="Polar residues" evidence="6">
    <location>
        <begin position="8"/>
        <end position="20"/>
    </location>
</feature>
<dbReference type="InterPro" id="IPR006620">
    <property type="entry name" value="Pro_4_hyd_alph"/>
</dbReference>
<protein>
    <submittedName>
        <fullName evidence="9">Uncharacterized protein</fullName>
    </submittedName>
</protein>
<dbReference type="Pfam" id="PF13640">
    <property type="entry name" value="2OG-FeII_Oxy_3"/>
    <property type="match status" value="1"/>
</dbReference>
<dbReference type="PROSITE" id="PS51471">
    <property type="entry name" value="FE2OG_OXY"/>
    <property type="match status" value="1"/>
</dbReference>
<name>A0AA36J5I4_9DINO</name>
<dbReference type="Gene3D" id="2.60.120.620">
    <property type="entry name" value="q2cbj1_9rhob like domain"/>
    <property type="match status" value="1"/>
</dbReference>
<feature type="region of interest" description="Disordered" evidence="6">
    <location>
        <begin position="1"/>
        <end position="21"/>
    </location>
</feature>
<keyword evidence="5" id="KW-0408">Iron</keyword>
<dbReference type="SMART" id="SM00498">
    <property type="entry name" value="FH2"/>
    <property type="match status" value="1"/>
</dbReference>
<keyword evidence="3" id="KW-0223">Dioxygenase</keyword>
<keyword evidence="2" id="KW-0479">Metal-binding</keyword>